<protein>
    <recommendedName>
        <fullName evidence="4">SnoaL-like domain-containing protein</fullName>
    </recommendedName>
</protein>
<evidence type="ECO:0000313" key="3">
    <source>
        <dbReference type="Proteomes" id="UP000005206"/>
    </source>
</evidence>
<organism evidence="2 3">
    <name type="scientific">Fusarium vanettenii (strain ATCC MYA-4622 / CBS 123669 / FGSC 9596 / NRRL 45880 / 77-13-4)</name>
    <name type="common">Fusarium solani subsp. pisi</name>
    <dbReference type="NCBI Taxonomy" id="660122"/>
    <lineage>
        <taxon>Eukaryota</taxon>
        <taxon>Fungi</taxon>
        <taxon>Dikarya</taxon>
        <taxon>Ascomycota</taxon>
        <taxon>Pezizomycotina</taxon>
        <taxon>Sordariomycetes</taxon>
        <taxon>Hypocreomycetidae</taxon>
        <taxon>Hypocreales</taxon>
        <taxon>Nectriaceae</taxon>
        <taxon>Fusarium</taxon>
        <taxon>Fusarium solani species complex</taxon>
        <taxon>Fusarium vanettenii</taxon>
    </lineage>
</organism>
<accession>C7ZJW1</accession>
<dbReference type="HOGENOM" id="CLU_129980_0_0_1"/>
<dbReference type="InParanoid" id="C7ZJW1"/>
<dbReference type="GeneID" id="9676170"/>
<dbReference type="Proteomes" id="UP000005206">
    <property type="component" value="Chromosome 13"/>
</dbReference>
<dbReference type="VEuPathDB" id="FungiDB:NECHADRAFT_106555"/>
<evidence type="ECO:0008006" key="4">
    <source>
        <dbReference type="Google" id="ProtNLM"/>
    </source>
</evidence>
<keyword evidence="3" id="KW-1185">Reference proteome</keyword>
<dbReference type="OrthoDB" id="5176208at2759"/>
<name>C7ZJW1_FUSV7</name>
<reference evidence="2 3" key="1">
    <citation type="journal article" date="2009" name="PLoS Genet.">
        <title>The genome of Nectria haematococca: contribution of supernumerary chromosomes to gene expansion.</title>
        <authorList>
            <person name="Coleman J.J."/>
            <person name="Rounsley S.D."/>
            <person name="Rodriguez-Carres M."/>
            <person name="Kuo A."/>
            <person name="Wasmann C.C."/>
            <person name="Grimwood J."/>
            <person name="Schmutz J."/>
            <person name="Taga M."/>
            <person name="White G.J."/>
            <person name="Zhou S."/>
            <person name="Schwartz D.C."/>
            <person name="Freitag M."/>
            <person name="Ma L.J."/>
            <person name="Danchin E.G."/>
            <person name="Henrissat B."/>
            <person name="Coutinho P.M."/>
            <person name="Nelson D.R."/>
            <person name="Straney D."/>
            <person name="Napoli C.A."/>
            <person name="Barker B.M."/>
            <person name="Gribskov M."/>
            <person name="Rep M."/>
            <person name="Kroken S."/>
            <person name="Molnar I."/>
            <person name="Rensing C."/>
            <person name="Kennell J.C."/>
            <person name="Zamora J."/>
            <person name="Farman M.L."/>
            <person name="Selker E.U."/>
            <person name="Salamov A."/>
            <person name="Shapiro H."/>
            <person name="Pangilinan J."/>
            <person name="Lindquist E."/>
            <person name="Lamers C."/>
            <person name="Grigoriev I.V."/>
            <person name="Geiser D.M."/>
            <person name="Covert S.F."/>
            <person name="Temporini E."/>
            <person name="Vanetten H.D."/>
        </authorList>
    </citation>
    <scope>NUCLEOTIDE SEQUENCE [LARGE SCALE GENOMIC DNA]</scope>
    <source>
        <strain evidence="3">ATCC MYA-4622 / CBS 123669 / FGSC 9596 / NRRL 45880 / 77-13-4</strain>
    </source>
</reference>
<proteinExistence type="predicted"/>
<dbReference type="OMA" id="GNKHWNH"/>
<dbReference type="KEGG" id="nhe:NECHADRAFT_106555"/>
<feature type="signal peptide" evidence="1">
    <location>
        <begin position="1"/>
        <end position="19"/>
    </location>
</feature>
<dbReference type="EMBL" id="GG698936">
    <property type="protein sequence ID" value="EEU35702.1"/>
    <property type="molecule type" value="Genomic_DNA"/>
</dbReference>
<dbReference type="RefSeq" id="XP_003041415.1">
    <property type="nucleotide sequence ID" value="XM_003041369.1"/>
</dbReference>
<dbReference type="AlphaFoldDB" id="C7ZJW1"/>
<keyword evidence="1" id="KW-0732">Signal</keyword>
<evidence type="ECO:0000313" key="2">
    <source>
        <dbReference type="EMBL" id="EEU35702.1"/>
    </source>
</evidence>
<gene>
    <name evidence="2" type="ORF">NECHADRAFT_106555</name>
</gene>
<dbReference type="eggNOG" id="ENOG502SNM9">
    <property type="taxonomic scope" value="Eukaryota"/>
</dbReference>
<sequence>MSRVTLALLLGLLFGMVQAVPMIDYAPGHGVDPEFESWYEELLRNNEDPTTSSAYTDFFAPNGSLIVLGEVSTGPEAILRARGAMQPADSSIEWNVCFRAPMDDIVAQELIIPHHFPNTTVVAAESATERTFHVFGVMQTVTTADGECSTTYFQTLFTVAKRKCTGTANLSPQGGSLLIYDGFSISPSDDPCIK</sequence>
<evidence type="ECO:0000256" key="1">
    <source>
        <dbReference type="SAM" id="SignalP"/>
    </source>
</evidence>
<feature type="chain" id="PRO_5002989238" description="SnoaL-like domain-containing protein" evidence="1">
    <location>
        <begin position="20"/>
        <end position="194"/>
    </location>
</feature>